<evidence type="ECO:0000259" key="1">
    <source>
        <dbReference type="Pfam" id="PF04986"/>
    </source>
</evidence>
<dbReference type="InterPro" id="IPR007069">
    <property type="entry name" value="Transposase_32"/>
</dbReference>
<dbReference type="InterPro" id="IPR026889">
    <property type="entry name" value="Zn_Tnp"/>
</dbReference>
<dbReference type="PANTHER" id="PTHR37023">
    <property type="entry name" value="TRANSPOSASE"/>
    <property type="match status" value="1"/>
</dbReference>
<evidence type="ECO:0000313" key="3">
    <source>
        <dbReference type="EMBL" id="MFD2312016.1"/>
    </source>
</evidence>
<evidence type="ECO:0000259" key="2">
    <source>
        <dbReference type="Pfam" id="PF14319"/>
    </source>
</evidence>
<dbReference type="Proteomes" id="UP001597425">
    <property type="component" value="Unassembled WGS sequence"/>
</dbReference>
<dbReference type="NCBIfam" id="NF033538">
    <property type="entry name" value="transpos_IS91"/>
    <property type="match status" value="1"/>
</dbReference>
<accession>A0ABW5EEK7</accession>
<dbReference type="RefSeq" id="WP_265722810.1">
    <property type="nucleotide sequence ID" value="NZ_JAPIVK010000029.1"/>
</dbReference>
<evidence type="ECO:0000313" key="4">
    <source>
        <dbReference type="Proteomes" id="UP001597425"/>
    </source>
</evidence>
<dbReference type="InterPro" id="IPR054832">
    <property type="entry name" value="transpos_IS91"/>
</dbReference>
<sequence length="356" mass="41135">MSIWEGCEMRLASLIERHEGALMHKYGARLLPEQRRAMDAIRRCRTTAAGEVLWQCNGCSHALLSPRSCGHRSCPQCQNHEATQWLDRQRRKLLPVEYFMVTFTLPAELRPLAWRHQKVLYDLLMTIATGTLKDFGQNDKHLAGELGMTAVLHTHTRRLDYHPHCHIVVPGGAVDRHRRQWRKSKDRYLFNGQALGKVFRARLLEALGEQDFKIPTTPSRWVVQCQRVGKGQAALEYLSRYLYRGVISEKQILCERNDTVTFRYLESKSGQTRTRTVSGADFLWLVLQHVLPKGFRRVRDYGFLHGNAKRLLQLVQMTLQVVIATLKPKERPVLRCPKCQAPMQFVQAFRPGWLSG</sequence>
<feature type="domain" description="Transposase IS801/IS1294" evidence="1">
    <location>
        <begin position="147"/>
        <end position="307"/>
    </location>
</feature>
<feature type="domain" description="Transposase zinc-binding" evidence="2">
    <location>
        <begin position="16"/>
        <end position="105"/>
    </location>
</feature>
<organism evidence="3 4">
    <name type="scientific">Microbulbifer halophilus</name>
    <dbReference type="NCBI Taxonomy" id="453963"/>
    <lineage>
        <taxon>Bacteria</taxon>
        <taxon>Pseudomonadati</taxon>
        <taxon>Pseudomonadota</taxon>
        <taxon>Gammaproteobacteria</taxon>
        <taxon>Cellvibrionales</taxon>
        <taxon>Microbulbiferaceae</taxon>
        <taxon>Microbulbifer</taxon>
    </lineage>
</organism>
<keyword evidence="4" id="KW-1185">Reference proteome</keyword>
<gene>
    <name evidence="3" type="ORF">ACFSKX_16435</name>
</gene>
<reference evidence="4" key="1">
    <citation type="journal article" date="2019" name="Int. J. Syst. Evol. Microbiol.">
        <title>The Global Catalogue of Microorganisms (GCM) 10K type strain sequencing project: providing services to taxonomists for standard genome sequencing and annotation.</title>
        <authorList>
            <consortium name="The Broad Institute Genomics Platform"/>
            <consortium name="The Broad Institute Genome Sequencing Center for Infectious Disease"/>
            <person name="Wu L."/>
            <person name="Ma J."/>
        </authorList>
    </citation>
    <scope>NUCLEOTIDE SEQUENCE [LARGE SCALE GENOMIC DNA]</scope>
    <source>
        <strain evidence="4">KCTC 12848</strain>
    </source>
</reference>
<comment type="caution">
    <text evidence="3">The sequence shown here is derived from an EMBL/GenBank/DDBJ whole genome shotgun (WGS) entry which is preliminary data.</text>
</comment>
<dbReference type="Pfam" id="PF04986">
    <property type="entry name" value="Y2_Tnp"/>
    <property type="match status" value="1"/>
</dbReference>
<proteinExistence type="predicted"/>
<dbReference type="Pfam" id="PF14319">
    <property type="entry name" value="Zn_Tnp_IS91"/>
    <property type="match status" value="1"/>
</dbReference>
<name>A0ABW5EEK7_9GAMM</name>
<dbReference type="PANTHER" id="PTHR37023:SF1">
    <property type="entry name" value="ISSOD25 TRANSPOSASE TNPA_ISSOD25"/>
    <property type="match status" value="1"/>
</dbReference>
<dbReference type="EMBL" id="JBHUJD010000026">
    <property type="protein sequence ID" value="MFD2312016.1"/>
    <property type="molecule type" value="Genomic_DNA"/>
</dbReference>
<protein>
    <submittedName>
        <fullName evidence="3">IS91 family transposase</fullName>
    </submittedName>
</protein>